<dbReference type="Gene3D" id="2.120.10.10">
    <property type="match status" value="2"/>
</dbReference>
<feature type="domain" description="Sialidase" evidence="3">
    <location>
        <begin position="283"/>
        <end position="424"/>
    </location>
</feature>
<gene>
    <name evidence="4" type="ORF">Aiant_81610</name>
</gene>
<dbReference type="InterPro" id="IPR036278">
    <property type="entry name" value="Sialidase_sf"/>
</dbReference>
<keyword evidence="2" id="KW-0732">Signal</keyword>
<dbReference type="Proteomes" id="UP000676967">
    <property type="component" value="Chromosome"/>
</dbReference>
<evidence type="ECO:0000259" key="3">
    <source>
        <dbReference type="Pfam" id="PF13088"/>
    </source>
</evidence>
<dbReference type="Pfam" id="PF13088">
    <property type="entry name" value="BNR_2"/>
    <property type="match status" value="1"/>
</dbReference>
<dbReference type="InterPro" id="IPR011040">
    <property type="entry name" value="Sialidase"/>
</dbReference>
<evidence type="ECO:0000313" key="4">
    <source>
        <dbReference type="EMBL" id="BCJ47504.1"/>
    </source>
</evidence>
<accession>A0ABN6CSB1</accession>
<organism evidence="4 5">
    <name type="scientific">Actinoplanes ianthinogenes</name>
    <dbReference type="NCBI Taxonomy" id="122358"/>
    <lineage>
        <taxon>Bacteria</taxon>
        <taxon>Bacillati</taxon>
        <taxon>Actinomycetota</taxon>
        <taxon>Actinomycetes</taxon>
        <taxon>Micromonosporales</taxon>
        <taxon>Micromonosporaceae</taxon>
        <taxon>Actinoplanes</taxon>
    </lineage>
</organism>
<dbReference type="EMBL" id="AP023356">
    <property type="protein sequence ID" value="BCJ47504.1"/>
    <property type="molecule type" value="Genomic_DNA"/>
</dbReference>
<dbReference type="CDD" id="cd15482">
    <property type="entry name" value="Sialidase_non-viral"/>
    <property type="match status" value="1"/>
</dbReference>
<sequence>MRNWGRFATVSSIVVLGLTSGTVAWAGTRDPVQVSHGSPFAACAVGAAPGSVLYPGAEVEPSVTAHRSRPGEVVGVWQQDRWSDGGAHGLVSAYSRNGGKTFTEVPWPVSRCAPGGLNYERASDPWVSAGPGGVVYGSALAFDANSPRNSVVALTSYDGGRTWRNVTEVIVDTELSRFNDKNSVTADPARPGSAYQVWDRLELSADGTQLFAGPSLLSITRDFGRTWSRPRVIVETAQFQQTIGNVIVADPRSGALYNFYDSIQFTDATATAIQFIRYEMVRSTDGGRTWSRPVVVADDTGVQDIDPNTGAVLRTGVGIPFPAIDPRTGELYLAYEGSDFTGGAYNQIQLVRSTDRGRTWSAPTRVNGDPAVQAFTPSIAVADNGDVGVTYYDLRTLRPGNVTTLPTSTWFTVSPRGGRHFDRERQIAPVFDMLQAPQANGYFLGDYQGLATVGDQFRALFVTANSGRPDNRTDVFYTESGSVSARTPAAAATERAFTAPARRLSPTRR</sequence>
<feature type="compositionally biased region" description="Low complexity" evidence="1">
    <location>
        <begin position="487"/>
        <end position="503"/>
    </location>
</feature>
<reference evidence="4 5" key="1">
    <citation type="submission" date="2020-08" db="EMBL/GenBank/DDBJ databases">
        <title>Whole genome shotgun sequence of Actinoplanes ianthinogenes NBRC 13996.</title>
        <authorList>
            <person name="Komaki H."/>
            <person name="Tamura T."/>
        </authorList>
    </citation>
    <scope>NUCLEOTIDE SEQUENCE [LARGE SCALE GENOMIC DNA]</scope>
    <source>
        <strain evidence="4 5">NBRC 13996</strain>
    </source>
</reference>
<evidence type="ECO:0000256" key="1">
    <source>
        <dbReference type="SAM" id="MobiDB-lite"/>
    </source>
</evidence>
<feature type="region of interest" description="Disordered" evidence="1">
    <location>
        <begin position="487"/>
        <end position="509"/>
    </location>
</feature>
<evidence type="ECO:0000256" key="2">
    <source>
        <dbReference type="SAM" id="SignalP"/>
    </source>
</evidence>
<keyword evidence="5" id="KW-1185">Reference proteome</keyword>
<feature type="signal peptide" evidence="2">
    <location>
        <begin position="1"/>
        <end position="26"/>
    </location>
</feature>
<feature type="chain" id="PRO_5046927874" description="Sialidase domain-containing protein" evidence="2">
    <location>
        <begin position="27"/>
        <end position="509"/>
    </location>
</feature>
<name>A0ABN6CSB1_9ACTN</name>
<dbReference type="SUPFAM" id="SSF50939">
    <property type="entry name" value="Sialidases"/>
    <property type="match status" value="1"/>
</dbReference>
<evidence type="ECO:0000313" key="5">
    <source>
        <dbReference type="Proteomes" id="UP000676967"/>
    </source>
</evidence>
<protein>
    <recommendedName>
        <fullName evidence="3">Sialidase domain-containing protein</fullName>
    </recommendedName>
</protein>
<proteinExistence type="predicted"/>